<proteinExistence type="predicted"/>
<feature type="region of interest" description="Disordered" evidence="1">
    <location>
        <begin position="173"/>
        <end position="197"/>
    </location>
</feature>
<feature type="region of interest" description="Disordered" evidence="1">
    <location>
        <begin position="1"/>
        <end position="62"/>
    </location>
</feature>
<comment type="caution">
    <text evidence="2">The sequence shown here is derived from an EMBL/GenBank/DDBJ whole genome shotgun (WGS) entry which is preliminary data.</text>
</comment>
<reference evidence="2" key="1">
    <citation type="submission" date="2023-04" db="EMBL/GenBank/DDBJ databases">
        <title>Black Yeasts Isolated from many extreme environments.</title>
        <authorList>
            <person name="Coleine C."/>
            <person name="Stajich J.E."/>
            <person name="Selbmann L."/>
        </authorList>
    </citation>
    <scope>NUCLEOTIDE SEQUENCE</scope>
    <source>
        <strain evidence="2">CCFEE 5312</strain>
    </source>
</reference>
<evidence type="ECO:0000313" key="3">
    <source>
        <dbReference type="Proteomes" id="UP001271007"/>
    </source>
</evidence>
<gene>
    <name evidence="2" type="ORF">LTR09_008104</name>
</gene>
<feature type="compositionally biased region" description="Polar residues" evidence="1">
    <location>
        <begin position="32"/>
        <end position="42"/>
    </location>
</feature>
<evidence type="ECO:0000256" key="1">
    <source>
        <dbReference type="SAM" id="MobiDB-lite"/>
    </source>
</evidence>
<accession>A0AAJ0DI56</accession>
<keyword evidence="3" id="KW-1185">Reference proteome</keyword>
<dbReference type="Proteomes" id="UP001271007">
    <property type="component" value="Unassembled WGS sequence"/>
</dbReference>
<protein>
    <submittedName>
        <fullName evidence="2">Uncharacterized protein</fullName>
    </submittedName>
</protein>
<name>A0AAJ0DI56_9PEZI</name>
<dbReference type="EMBL" id="JAWDJX010000030">
    <property type="protein sequence ID" value="KAK3050738.1"/>
    <property type="molecule type" value="Genomic_DNA"/>
</dbReference>
<evidence type="ECO:0000313" key="2">
    <source>
        <dbReference type="EMBL" id="KAK3050738.1"/>
    </source>
</evidence>
<feature type="region of interest" description="Disordered" evidence="1">
    <location>
        <begin position="100"/>
        <end position="157"/>
    </location>
</feature>
<organism evidence="2 3">
    <name type="scientific">Extremus antarcticus</name>
    <dbReference type="NCBI Taxonomy" id="702011"/>
    <lineage>
        <taxon>Eukaryota</taxon>
        <taxon>Fungi</taxon>
        <taxon>Dikarya</taxon>
        <taxon>Ascomycota</taxon>
        <taxon>Pezizomycotina</taxon>
        <taxon>Dothideomycetes</taxon>
        <taxon>Dothideomycetidae</taxon>
        <taxon>Mycosphaerellales</taxon>
        <taxon>Extremaceae</taxon>
        <taxon>Extremus</taxon>
    </lineage>
</organism>
<feature type="compositionally biased region" description="Basic and acidic residues" evidence="1">
    <location>
        <begin position="129"/>
        <end position="140"/>
    </location>
</feature>
<dbReference type="AlphaFoldDB" id="A0AAJ0DI56"/>
<sequence>MQRQDLERSLGWPSSLHAAGAQPSDALKGQNEPRSTISLSTKPTHDTFEEDLENNPENHFLSPIQMYEYEDWAEDSDSEDEVEWDAGIMDFALFDEDRRKAQEGDAPLPSKWSDMLAKQNDALQRAVKRSRDDSNSEDHVMIPAQTSDNELPNLTPDTSPDLRDDLDVESFHGQTSLRPSIPNYLTIPVEPSDKQSGEVVEETKDLPLSTYVAKQQQQQRATGDRKLQRPGMRYARTLSGRVHTWRRPSWNIYPVGEDAEAENRAEQEAEEVDDAKFLLSERAAITLHYLSAQNIIAMFSTLATHT</sequence>
<feature type="compositionally biased region" description="Polar residues" evidence="1">
    <location>
        <begin position="144"/>
        <end position="157"/>
    </location>
</feature>